<dbReference type="InterPro" id="IPR006208">
    <property type="entry name" value="Glyco_hormone_CN"/>
</dbReference>
<dbReference type="PANTHER" id="PTHR31129">
    <property type="entry name" value="GLYCOPROTEIN HORMONE ALPHA-2"/>
    <property type="match status" value="1"/>
</dbReference>
<proteinExistence type="predicted"/>
<dbReference type="InterPro" id="IPR006207">
    <property type="entry name" value="Cys_knot_C"/>
</dbReference>
<dbReference type="InterPro" id="IPR029034">
    <property type="entry name" value="Cystine-knot_cytokine"/>
</dbReference>
<evidence type="ECO:0000256" key="2">
    <source>
        <dbReference type="ARBA" id="ARBA00022525"/>
    </source>
</evidence>
<dbReference type="AlphaFoldDB" id="A0A915PV13"/>
<dbReference type="GO" id="GO:0005615">
    <property type="term" value="C:extracellular space"/>
    <property type="evidence" value="ECO:0007669"/>
    <property type="project" value="TreeGrafter"/>
</dbReference>
<name>A0A915PV13_9BILA</name>
<dbReference type="GO" id="GO:0051427">
    <property type="term" value="F:hormone receptor binding"/>
    <property type="evidence" value="ECO:0007669"/>
    <property type="project" value="TreeGrafter"/>
</dbReference>
<keyword evidence="4" id="KW-0472">Membrane</keyword>
<keyword evidence="3" id="KW-1015">Disulfide bond</keyword>
<evidence type="ECO:0000313" key="7">
    <source>
        <dbReference type="WBParaSite" id="sdigi.contig450.g8403.t1"/>
    </source>
</evidence>
<dbReference type="Pfam" id="PF00007">
    <property type="entry name" value="Cys_knot"/>
    <property type="match status" value="1"/>
</dbReference>
<dbReference type="WBParaSite" id="sdigi.contig450.g8403.t1">
    <property type="protein sequence ID" value="sdigi.contig450.g8403.t1"/>
    <property type="gene ID" value="sdigi.contig450.g8403"/>
</dbReference>
<evidence type="ECO:0000256" key="1">
    <source>
        <dbReference type="ARBA" id="ARBA00004613"/>
    </source>
</evidence>
<reference evidence="7" key="1">
    <citation type="submission" date="2022-11" db="UniProtKB">
        <authorList>
            <consortium name="WormBaseParasite"/>
        </authorList>
    </citation>
    <scope>IDENTIFICATION</scope>
</reference>
<evidence type="ECO:0000313" key="6">
    <source>
        <dbReference type="Proteomes" id="UP000887581"/>
    </source>
</evidence>
<dbReference type="SMART" id="SM00041">
    <property type="entry name" value="CT"/>
    <property type="match status" value="1"/>
</dbReference>
<protein>
    <submittedName>
        <fullName evidence="7">CTCK domain-containing protein</fullName>
    </submittedName>
</protein>
<organism evidence="6 7">
    <name type="scientific">Setaria digitata</name>
    <dbReference type="NCBI Taxonomy" id="48799"/>
    <lineage>
        <taxon>Eukaryota</taxon>
        <taxon>Metazoa</taxon>
        <taxon>Ecdysozoa</taxon>
        <taxon>Nematoda</taxon>
        <taxon>Chromadorea</taxon>
        <taxon>Rhabditida</taxon>
        <taxon>Spirurina</taxon>
        <taxon>Spiruromorpha</taxon>
        <taxon>Filarioidea</taxon>
        <taxon>Setariidae</taxon>
        <taxon>Setaria</taxon>
    </lineage>
</organism>
<dbReference type="GO" id="GO:0007166">
    <property type="term" value="P:cell surface receptor signaling pathway"/>
    <property type="evidence" value="ECO:0007669"/>
    <property type="project" value="TreeGrafter"/>
</dbReference>
<feature type="domain" description="CTCK" evidence="5">
    <location>
        <begin position="117"/>
        <end position="198"/>
    </location>
</feature>
<dbReference type="InterPro" id="IPR052680">
    <property type="entry name" value="Glyco_Hormone_Alpha"/>
</dbReference>
<keyword evidence="2" id="KW-0964">Secreted</keyword>
<feature type="transmembrane region" description="Helical" evidence="4">
    <location>
        <begin position="93"/>
        <end position="111"/>
    </location>
</feature>
<accession>A0A915PV13</accession>
<keyword evidence="4" id="KW-1133">Transmembrane helix</keyword>
<keyword evidence="4" id="KW-0812">Transmembrane</keyword>
<comment type="subcellular location">
    <subcellularLocation>
        <location evidence="1">Secreted</location>
    </subcellularLocation>
</comment>
<evidence type="ECO:0000256" key="4">
    <source>
        <dbReference type="SAM" id="Phobius"/>
    </source>
</evidence>
<dbReference type="Gene3D" id="2.10.90.10">
    <property type="entry name" value="Cystine-knot cytokines"/>
    <property type="match status" value="1"/>
</dbReference>
<evidence type="ECO:0000259" key="5">
    <source>
        <dbReference type="SMART" id="SM00041"/>
    </source>
</evidence>
<dbReference type="SUPFAM" id="SSF57501">
    <property type="entry name" value="Cystine-knot cytokines"/>
    <property type="match status" value="1"/>
</dbReference>
<evidence type="ECO:0000256" key="3">
    <source>
        <dbReference type="ARBA" id="ARBA00023157"/>
    </source>
</evidence>
<keyword evidence="6" id="KW-1185">Reference proteome</keyword>
<sequence length="198" mass="22129">MMASHCFLVNLILKYLENKDLASLQESSKQGGHTSFSEELGMYFWFMHFFTAAYKTELASTSGSIPVPTIPTRTDIYHLTSSVAFPFILKRHLLIALLLMFITFPAYSAVIKSGCRKHGTQYVIDEPGCDLVAVNVNMCSGYCMSFSFVNPEENSITVHGRCCRMVDNEWVKAKVACEGGDRVMKIPSATECRCFDCA</sequence>
<dbReference type="PANTHER" id="PTHR31129:SF2">
    <property type="entry name" value="GLYCOPROTEIN HORMONE ALPHA-2"/>
    <property type="match status" value="1"/>
</dbReference>
<dbReference type="Proteomes" id="UP000887581">
    <property type="component" value="Unplaced"/>
</dbReference>